<feature type="domain" description="Methyltransferase type 11" evidence="1">
    <location>
        <begin position="114"/>
        <end position="162"/>
    </location>
</feature>
<protein>
    <submittedName>
        <fullName evidence="2">Class I SAM-dependent methyltransferase</fullName>
    </submittedName>
</protein>
<dbReference type="SUPFAM" id="SSF53335">
    <property type="entry name" value="S-adenosyl-L-methionine-dependent methyltransferases"/>
    <property type="match status" value="1"/>
</dbReference>
<dbReference type="Proteomes" id="UP000324797">
    <property type="component" value="Unassembled WGS sequence"/>
</dbReference>
<keyword evidence="3" id="KW-1185">Reference proteome</keyword>
<proteinExistence type="predicted"/>
<evidence type="ECO:0000313" key="2">
    <source>
        <dbReference type="EMBL" id="TYO68515.1"/>
    </source>
</evidence>
<dbReference type="PANTHER" id="PTHR42912">
    <property type="entry name" value="METHYLTRANSFERASE"/>
    <property type="match status" value="1"/>
</dbReference>
<dbReference type="GO" id="GO:0032259">
    <property type="term" value="P:methylation"/>
    <property type="evidence" value="ECO:0007669"/>
    <property type="project" value="UniProtKB-KW"/>
</dbReference>
<name>A0A5S4YY34_9BRAD</name>
<dbReference type="Gene3D" id="3.40.50.150">
    <property type="entry name" value="Vaccinia Virus protein VP39"/>
    <property type="match status" value="1"/>
</dbReference>
<dbReference type="AlphaFoldDB" id="A0A5S4YY34"/>
<comment type="caution">
    <text evidence="2">The sequence shown here is derived from an EMBL/GenBank/DDBJ whole genome shotgun (WGS) entry which is preliminary data.</text>
</comment>
<keyword evidence="2" id="KW-0808">Transferase</keyword>
<reference evidence="2 3" key="1">
    <citation type="submission" date="2019-08" db="EMBL/GenBank/DDBJ databases">
        <title>Bradyrhizobium hipponensis sp. nov., a rhizobium isolated from a Lupinus angustifolius root nodule in Tunisia.</title>
        <authorList>
            <person name="Off K."/>
            <person name="Rejili M."/>
            <person name="Mars M."/>
            <person name="Brachmann A."/>
            <person name="Marin M."/>
        </authorList>
    </citation>
    <scope>NUCLEOTIDE SEQUENCE [LARGE SCALE GENOMIC DNA]</scope>
    <source>
        <strain evidence="3">aSej3</strain>
    </source>
</reference>
<accession>A0A5S4YY34</accession>
<dbReference type="PANTHER" id="PTHR42912:SF80">
    <property type="entry name" value="METHYLTRANSFERASE DOMAIN-CONTAINING PROTEIN"/>
    <property type="match status" value="1"/>
</dbReference>
<dbReference type="CDD" id="cd02440">
    <property type="entry name" value="AdoMet_MTases"/>
    <property type="match status" value="1"/>
</dbReference>
<dbReference type="RefSeq" id="WP_148736566.1">
    <property type="nucleotide sequence ID" value="NZ_VSTH01000001.1"/>
</dbReference>
<gene>
    <name evidence="2" type="ORF">FXV83_00030</name>
</gene>
<keyword evidence="2" id="KW-0489">Methyltransferase</keyword>
<dbReference type="Pfam" id="PF08241">
    <property type="entry name" value="Methyltransf_11"/>
    <property type="match status" value="1"/>
</dbReference>
<dbReference type="EMBL" id="VSTH01000001">
    <property type="protein sequence ID" value="TYO68515.1"/>
    <property type="molecule type" value="Genomic_DNA"/>
</dbReference>
<evidence type="ECO:0000259" key="1">
    <source>
        <dbReference type="Pfam" id="PF08241"/>
    </source>
</evidence>
<sequence>MNPNATTHDGTLPPNWALAPRKSLLQSAWDLAGAPLRMVLLPDSQNERLHLTSLRAERYAAVLPQLRGRVLDIGAGDNALIRLYRQRLLRSGKDDASADDSVGVDVVDWGGDTLKIASSDNLPFEAESFDTVAFVACLNHIPERIGALKEAHRVLKPGGLLVATMIGRLIGDVGHAIWWYSEDKHRDVAEGEVMGIDKTEMLPLLEQAGFKQVSVKRFVYGMNYLYLATRT</sequence>
<evidence type="ECO:0000313" key="3">
    <source>
        <dbReference type="Proteomes" id="UP000324797"/>
    </source>
</evidence>
<dbReference type="InterPro" id="IPR029063">
    <property type="entry name" value="SAM-dependent_MTases_sf"/>
</dbReference>
<dbReference type="InterPro" id="IPR050508">
    <property type="entry name" value="Methyltransf_Superfamily"/>
</dbReference>
<organism evidence="2 3">
    <name type="scientific">Bradyrhizobium hipponense</name>
    <dbReference type="NCBI Taxonomy" id="2605638"/>
    <lineage>
        <taxon>Bacteria</taxon>
        <taxon>Pseudomonadati</taxon>
        <taxon>Pseudomonadota</taxon>
        <taxon>Alphaproteobacteria</taxon>
        <taxon>Hyphomicrobiales</taxon>
        <taxon>Nitrobacteraceae</taxon>
        <taxon>Bradyrhizobium</taxon>
    </lineage>
</organism>
<dbReference type="GO" id="GO:0008757">
    <property type="term" value="F:S-adenosylmethionine-dependent methyltransferase activity"/>
    <property type="evidence" value="ECO:0007669"/>
    <property type="project" value="InterPro"/>
</dbReference>
<dbReference type="InterPro" id="IPR013216">
    <property type="entry name" value="Methyltransf_11"/>
</dbReference>